<dbReference type="GO" id="GO:0015288">
    <property type="term" value="F:porin activity"/>
    <property type="evidence" value="ECO:0007669"/>
    <property type="project" value="TreeGrafter"/>
</dbReference>
<sequence length="439" mass="50027">MKVLIMLALLAIAAPGLTRAQDTIPLTFEEAVDIGLKRNVNYQTTQNQQEVLRMSRLNAQLQHLPAVSLSSNLNRQVGQQFQQVEGEVIVTNQINDIIRSGFNSRIPVFNGFQLLNQTKASRFFEEAGEYALSRLAEELSFTIARQYLQVLLDEQLHAIARENLDNQKKQLEQIAGFVKAGLRTLSDQYNQQSEVARLETVALNARIQWETDLWTLAETLQLEPNVIPWPQKLEEKGEFWMDMDLQDLYELAGRQRKDLKEQQLLEQGSQKLVAAAKGSMYPQLSAFFNYNTFFTSLDNRTISDQLLTVYPQRTFGFSLLVPVFGNFDNKAAVSRARVDLTNQKLEREALQRKIVQEVKLARENYRAAMQTLYSTKAQLLAAEQAMEAISERFRLGVSNFVDLAQANQQLVRAQSDLAQAKFTLYFQGIVMDYALGSLR</sequence>
<dbReference type="InterPro" id="IPR051906">
    <property type="entry name" value="TolC-like"/>
</dbReference>
<dbReference type="GO" id="GO:0009279">
    <property type="term" value="C:cell outer membrane"/>
    <property type="evidence" value="ECO:0007669"/>
    <property type="project" value="UniProtKB-SubCell"/>
</dbReference>
<keyword evidence="10" id="KW-1185">Reference proteome</keyword>
<dbReference type="RefSeq" id="WP_073094331.1">
    <property type="nucleotide sequence ID" value="NZ_FRCY01000005.1"/>
</dbReference>
<evidence type="ECO:0000313" key="10">
    <source>
        <dbReference type="Proteomes" id="UP000184513"/>
    </source>
</evidence>
<dbReference type="SUPFAM" id="SSF56954">
    <property type="entry name" value="Outer membrane efflux proteins (OEP)"/>
    <property type="match status" value="1"/>
</dbReference>
<keyword evidence="7" id="KW-0998">Cell outer membrane</keyword>
<dbReference type="Gene3D" id="1.20.1600.10">
    <property type="entry name" value="Outer membrane efflux proteins (OEP)"/>
    <property type="match status" value="1"/>
</dbReference>
<dbReference type="EMBL" id="FRCY01000005">
    <property type="protein sequence ID" value="SHM98831.1"/>
    <property type="molecule type" value="Genomic_DNA"/>
</dbReference>
<keyword evidence="3" id="KW-0813">Transport</keyword>
<comment type="subcellular location">
    <subcellularLocation>
        <location evidence="1">Cell outer membrane</location>
    </subcellularLocation>
</comment>
<dbReference type="AlphaFoldDB" id="A0A1M7N5F9"/>
<evidence type="ECO:0000256" key="1">
    <source>
        <dbReference type="ARBA" id="ARBA00004442"/>
    </source>
</evidence>
<feature type="signal peptide" evidence="8">
    <location>
        <begin position="1"/>
        <end position="20"/>
    </location>
</feature>
<comment type="similarity">
    <text evidence="2">Belongs to the outer membrane factor (OMF) (TC 1.B.17) family.</text>
</comment>
<feature type="chain" id="PRO_5012794136" evidence="8">
    <location>
        <begin position="21"/>
        <end position="439"/>
    </location>
</feature>
<evidence type="ECO:0000256" key="6">
    <source>
        <dbReference type="ARBA" id="ARBA00023136"/>
    </source>
</evidence>
<evidence type="ECO:0000256" key="4">
    <source>
        <dbReference type="ARBA" id="ARBA00022452"/>
    </source>
</evidence>
<gene>
    <name evidence="9" type="ORF">SAMN04488057_10576</name>
</gene>
<dbReference type="Pfam" id="PF02321">
    <property type="entry name" value="OEP"/>
    <property type="match status" value="1"/>
</dbReference>
<protein>
    <submittedName>
        <fullName evidence="9">Outer membrane protein</fullName>
    </submittedName>
</protein>
<evidence type="ECO:0000256" key="3">
    <source>
        <dbReference type="ARBA" id="ARBA00022448"/>
    </source>
</evidence>
<dbReference type="PANTHER" id="PTHR30026">
    <property type="entry name" value="OUTER MEMBRANE PROTEIN TOLC"/>
    <property type="match status" value="1"/>
</dbReference>
<dbReference type="OrthoDB" id="9811587at2"/>
<dbReference type="InterPro" id="IPR003423">
    <property type="entry name" value="OMP_efflux"/>
</dbReference>
<dbReference type="GO" id="GO:1990281">
    <property type="term" value="C:efflux pump complex"/>
    <property type="evidence" value="ECO:0007669"/>
    <property type="project" value="TreeGrafter"/>
</dbReference>
<evidence type="ECO:0000256" key="5">
    <source>
        <dbReference type="ARBA" id="ARBA00022692"/>
    </source>
</evidence>
<name>A0A1M7N5F9_9BACT</name>
<dbReference type="PANTHER" id="PTHR30026:SF20">
    <property type="entry name" value="OUTER MEMBRANE PROTEIN TOLC"/>
    <property type="match status" value="1"/>
</dbReference>
<dbReference type="GO" id="GO:0015562">
    <property type="term" value="F:efflux transmembrane transporter activity"/>
    <property type="evidence" value="ECO:0007669"/>
    <property type="project" value="InterPro"/>
</dbReference>
<keyword evidence="5" id="KW-0812">Transmembrane</keyword>
<proteinExistence type="inferred from homology"/>
<keyword evidence="8" id="KW-0732">Signal</keyword>
<evidence type="ECO:0000256" key="8">
    <source>
        <dbReference type="SAM" id="SignalP"/>
    </source>
</evidence>
<keyword evidence="4" id="KW-1134">Transmembrane beta strand</keyword>
<accession>A0A1M7N5F9</accession>
<organism evidence="9 10">
    <name type="scientific">Cyclobacterium lianum</name>
    <dbReference type="NCBI Taxonomy" id="388280"/>
    <lineage>
        <taxon>Bacteria</taxon>
        <taxon>Pseudomonadati</taxon>
        <taxon>Bacteroidota</taxon>
        <taxon>Cytophagia</taxon>
        <taxon>Cytophagales</taxon>
        <taxon>Cyclobacteriaceae</taxon>
        <taxon>Cyclobacterium</taxon>
    </lineage>
</organism>
<dbReference type="STRING" id="388280.SAMN04488057_10576"/>
<evidence type="ECO:0000256" key="7">
    <source>
        <dbReference type="ARBA" id="ARBA00023237"/>
    </source>
</evidence>
<keyword evidence="6" id="KW-0472">Membrane</keyword>
<evidence type="ECO:0000313" key="9">
    <source>
        <dbReference type="EMBL" id="SHM98831.1"/>
    </source>
</evidence>
<reference evidence="9 10" key="1">
    <citation type="submission" date="2016-11" db="EMBL/GenBank/DDBJ databases">
        <authorList>
            <person name="Jaros S."/>
            <person name="Januszkiewicz K."/>
            <person name="Wedrychowicz H."/>
        </authorList>
    </citation>
    <scope>NUCLEOTIDE SEQUENCE [LARGE SCALE GENOMIC DNA]</scope>
    <source>
        <strain evidence="9 10">CGMCC 1.6102</strain>
    </source>
</reference>
<evidence type="ECO:0000256" key="2">
    <source>
        <dbReference type="ARBA" id="ARBA00007613"/>
    </source>
</evidence>
<dbReference type="Proteomes" id="UP000184513">
    <property type="component" value="Unassembled WGS sequence"/>
</dbReference>